<feature type="coiled-coil region" evidence="1">
    <location>
        <begin position="57"/>
        <end position="115"/>
    </location>
</feature>
<dbReference type="Proteomes" id="UP000230233">
    <property type="component" value="Chromosome X"/>
</dbReference>
<dbReference type="EMBL" id="PDUG01000006">
    <property type="protein sequence ID" value="PIC16469.1"/>
    <property type="molecule type" value="Genomic_DNA"/>
</dbReference>
<evidence type="ECO:0000256" key="2">
    <source>
        <dbReference type="SAM" id="MobiDB-lite"/>
    </source>
</evidence>
<feature type="region of interest" description="Disordered" evidence="2">
    <location>
        <begin position="450"/>
        <end position="554"/>
    </location>
</feature>
<feature type="compositionally biased region" description="Basic residues" evidence="2">
    <location>
        <begin position="630"/>
        <end position="641"/>
    </location>
</feature>
<protein>
    <submittedName>
        <fullName evidence="3">Uncharacterized protein</fullName>
    </submittedName>
</protein>
<feature type="compositionally biased region" description="Polar residues" evidence="2">
    <location>
        <begin position="489"/>
        <end position="500"/>
    </location>
</feature>
<sequence>MAQPSVNDICLYLLDTAFNETKGTYISNCNDISKFFSSTKMPEYACRYVVNFFSNFMDKVRNEKKLQLRKLKEVEEIAGNEVSTEAWSNQIQLMTVAAIQNLEKLSNQMIQFEDEVVGDEYKNALQFLVLRYKLDDSVLVSDRLLREQVQHQEDSYLERALQILDYMDMRKCILNAALYEELLQCLRVFFVLARCDRLEHLDDEKKREGVQQIRETADRLMCRFHNRYHSPQQVNEFSQYYDSVVLVRIWIEKNRISKIDKQKNSNEDYSALFMLVTNMMRCATKLHYNHSQNPVVHYLELLRDIKDIYPLFYTQHPPMMQEMRQLMIENYIYASKNVAEIDEELVDEYEAVSYIFDIPDYEELRRCESTDERLKREEMQDKGHLFRSIYPKISLRSEEVAGREQRPTIDEPQLNGMGKEAGPIEAGPIGSRPKGTMMKEEITDEMAANEISSNSGGTAPEDIQMEESPRVGEQEEGIPDGLLPERSSQDAPMQLDSTENPGARDIEVIQLDSDEDEEIEPGTAPTMDKPQLNGMGKEAGPTEAGPIESRPKGKMMKEETIEEMEGVANNGNVADNIPSNSNGIAPEQYVDPGRGDLQEAGNALLAAGAHSTSRRRRPEETLDEEAPGVRSHKISRHSSYK</sequence>
<evidence type="ECO:0000256" key="1">
    <source>
        <dbReference type="SAM" id="Coils"/>
    </source>
</evidence>
<feature type="region of interest" description="Disordered" evidence="2">
    <location>
        <begin position="398"/>
        <end position="434"/>
    </location>
</feature>
<proteinExistence type="predicted"/>
<reference evidence="4" key="1">
    <citation type="submission" date="2017-10" db="EMBL/GenBank/DDBJ databases">
        <title>Rapid genome shrinkage in a self-fertile nematode reveals novel sperm competition proteins.</title>
        <authorList>
            <person name="Yin D."/>
            <person name="Schwarz E.M."/>
            <person name="Thomas C.G."/>
            <person name="Felde R.L."/>
            <person name="Korf I.F."/>
            <person name="Cutter A.D."/>
            <person name="Schartner C.M."/>
            <person name="Ralston E.J."/>
            <person name="Meyer B.J."/>
            <person name="Haag E.S."/>
        </authorList>
    </citation>
    <scope>NUCLEOTIDE SEQUENCE [LARGE SCALE GENOMIC DNA]</scope>
    <source>
        <strain evidence="4">JU1422</strain>
    </source>
</reference>
<organism evidence="3 4">
    <name type="scientific">Caenorhabditis nigoni</name>
    <dbReference type="NCBI Taxonomy" id="1611254"/>
    <lineage>
        <taxon>Eukaryota</taxon>
        <taxon>Metazoa</taxon>
        <taxon>Ecdysozoa</taxon>
        <taxon>Nematoda</taxon>
        <taxon>Chromadorea</taxon>
        <taxon>Rhabditida</taxon>
        <taxon>Rhabditina</taxon>
        <taxon>Rhabditomorpha</taxon>
        <taxon>Rhabditoidea</taxon>
        <taxon>Rhabditidae</taxon>
        <taxon>Peloderinae</taxon>
        <taxon>Caenorhabditis</taxon>
    </lineage>
</organism>
<evidence type="ECO:0000313" key="4">
    <source>
        <dbReference type="Proteomes" id="UP000230233"/>
    </source>
</evidence>
<feature type="region of interest" description="Disordered" evidence="2">
    <location>
        <begin position="568"/>
        <end position="641"/>
    </location>
</feature>
<evidence type="ECO:0000313" key="3">
    <source>
        <dbReference type="EMBL" id="PIC16469.1"/>
    </source>
</evidence>
<dbReference type="AlphaFoldDB" id="A0A2G5SNH7"/>
<accession>A0A2G5SNH7</accession>
<comment type="caution">
    <text evidence="3">The sequence shown here is derived from an EMBL/GenBank/DDBJ whole genome shotgun (WGS) entry which is preliminary data.</text>
</comment>
<feature type="compositionally biased region" description="Basic and acidic residues" evidence="2">
    <location>
        <begin position="398"/>
        <end position="409"/>
    </location>
</feature>
<gene>
    <name evidence="3" type="primary">Cnig_chr_X.g23060</name>
    <name evidence="3" type="ORF">B9Z55_023060</name>
</gene>
<name>A0A2G5SNH7_9PELO</name>
<feature type="compositionally biased region" description="Polar residues" evidence="2">
    <location>
        <begin position="569"/>
        <end position="583"/>
    </location>
</feature>
<keyword evidence="1" id="KW-0175">Coiled coil</keyword>
<keyword evidence="4" id="KW-1185">Reference proteome</keyword>